<gene>
    <name evidence="2" type="ORF">GT019_22430</name>
</gene>
<evidence type="ECO:0000313" key="2">
    <source>
        <dbReference type="EMBL" id="NBD26641.1"/>
    </source>
</evidence>
<dbReference type="Proteomes" id="UP000665561">
    <property type="component" value="Unassembled WGS sequence"/>
</dbReference>
<organism evidence="2 3">
    <name type="scientific">Paenibacillus glycinis</name>
    <dbReference type="NCBI Taxonomy" id="2697035"/>
    <lineage>
        <taxon>Bacteria</taxon>
        <taxon>Bacillati</taxon>
        <taxon>Bacillota</taxon>
        <taxon>Bacilli</taxon>
        <taxon>Bacillales</taxon>
        <taxon>Paenibacillaceae</taxon>
        <taxon>Paenibacillus</taxon>
    </lineage>
</organism>
<feature type="chain" id="PRO_5047385950" evidence="1">
    <location>
        <begin position="35"/>
        <end position="183"/>
    </location>
</feature>
<protein>
    <submittedName>
        <fullName evidence="2">Uncharacterized protein</fullName>
    </submittedName>
</protein>
<name>A0ABW9XVC3_9BACL</name>
<sequence>MRVPIVRFDSPRSRSRLFAAVLISMALLLNVGCAASTNDDAGNAGPAVSTGALVSTKIADGQNPFAAAGIDDPQAFLNAFNAVKAAIAKGDKAEVANYILYPLRVNEAIGKHAMIQTRHEFVDQYDAIMTKAVKDAIANQNADHLFVNYQGVMVGNGEIWFGGSADTPQVIGMIAVNHNTGQP</sequence>
<keyword evidence="1" id="KW-0732">Signal</keyword>
<comment type="caution">
    <text evidence="2">The sequence shown here is derived from an EMBL/GenBank/DDBJ whole genome shotgun (WGS) entry which is preliminary data.</text>
</comment>
<dbReference type="EMBL" id="JAAAMV010000022">
    <property type="protein sequence ID" value="NBD26641.1"/>
    <property type="molecule type" value="Genomic_DNA"/>
</dbReference>
<evidence type="ECO:0000313" key="3">
    <source>
        <dbReference type="Proteomes" id="UP000665561"/>
    </source>
</evidence>
<keyword evidence="3" id="KW-1185">Reference proteome</keyword>
<proteinExistence type="predicted"/>
<evidence type="ECO:0000256" key="1">
    <source>
        <dbReference type="SAM" id="SignalP"/>
    </source>
</evidence>
<feature type="signal peptide" evidence="1">
    <location>
        <begin position="1"/>
        <end position="34"/>
    </location>
</feature>
<accession>A0ABW9XVC3</accession>
<reference evidence="2 3" key="1">
    <citation type="submission" date="2020-01" db="EMBL/GenBank/DDBJ databases">
        <title>Paenibacillus soybeanensis sp. nov. isolated from the nodules of soybean (Glycine max(L.) Merr).</title>
        <authorList>
            <person name="Wang H."/>
        </authorList>
    </citation>
    <scope>NUCLEOTIDE SEQUENCE [LARGE SCALE GENOMIC DNA]</scope>
    <source>
        <strain evidence="2 3">T1</strain>
    </source>
</reference>
<dbReference type="RefSeq" id="WP_161745616.1">
    <property type="nucleotide sequence ID" value="NZ_JAAAMV010000022.1"/>
</dbReference>